<dbReference type="Proteomes" id="UP000033870">
    <property type="component" value="Unassembled WGS sequence"/>
</dbReference>
<evidence type="ECO:0000313" key="2">
    <source>
        <dbReference type="Proteomes" id="UP000033870"/>
    </source>
</evidence>
<organism evidence="1 2">
    <name type="scientific">Candidatus Magasanikbacteria bacterium GW2011_GWA2_56_11</name>
    <dbReference type="NCBI Taxonomy" id="1619044"/>
    <lineage>
        <taxon>Bacteria</taxon>
        <taxon>Candidatus Magasanikiibacteriota</taxon>
    </lineage>
</organism>
<proteinExistence type="predicted"/>
<dbReference type="EMBL" id="LCRX01000013">
    <property type="protein sequence ID" value="KKW41838.1"/>
    <property type="molecule type" value="Genomic_DNA"/>
</dbReference>
<dbReference type="AlphaFoldDB" id="A0A0G1YEC6"/>
<protein>
    <submittedName>
        <fullName evidence="1">Uncharacterized protein</fullName>
    </submittedName>
</protein>
<name>A0A0G1YEC6_9BACT</name>
<gene>
    <name evidence="1" type="ORF">UY92_C0013G0037</name>
</gene>
<comment type="caution">
    <text evidence="1">The sequence shown here is derived from an EMBL/GenBank/DDBJ whole genome shotgun (WGS) entry which is preliminary data.</text>
</comment>
<evidence type="ECO:0000313" key="1">
    <source>
        <dbReference type="EMBL" id="KKW41838.1"/>
    </source>
</evidence>
<reference evidence="1 2" key="1">
    <citation type="journal article" date="2015" name="Nature">
        <title>rRNA introns, odd ribosomes, and small enigmatic genomes across a large radiation of phyla.</title>
        <authorList>
            <person name="Brown C.T."/>
            <person name="Hug L.A."/>
            <person name="Thomas B.C."/>
            <person name="Sharon I."/>
            <person name="Castelle C.J."/>
            <person name="Singh A."/>
            <person name="Wilkins M.J."/>
            <person name="Williams K.H."/>
            <person name="Banfield J.F."/>
        </authorList>
    </citation>
    <scope>NUCLEOTIDE SEQUENCE [LARGE SCALE GENOMIC DNA]</scope>
</reference>
<sequence length="238" mass="26605">MKTSVLLAALFVVFGAERADGQDKVDGKIKCRPNDMGGQDCDIPVSPGGRVELYYTRPIAIEAPKVDVADRFRLGIRAIPAGWVRLPGVNGQTIETINGYSFGGSLVVQLPRLMADWLGLELEFGSLGLKFFEEEGESLLAAGTFDAGLAFHVWDLDFILGYHYLVAGIQDRTLAQAHQGLLRLGWWMHQRWRIDADVLYGWTTVVRDRKDFPTNVVTREHIEGFPIELRLGLTFVAW</sequence>
<accession>A0A0G1YEC6</accession>